<protein>
    <submittedName>
        <fullName evidence="3">Uncharacterized protein</fullName>
    </submittedName>
</protein>
<gene>
    <name evidence="3" type="ORF">RHIMIDRAFT_253864</name>
</gene>
<feature type="coiled-coil region" evidence="1">
    <location>
        <begin position="45"/>
        <end position="76"/>
    </location>
</feature>
<dbReference type="AlphaFoldDB" id="A0A2G4T8S4"/>
<reference evidence="3 4" key="1">
    <citation type="journal article" date="2016" name="Proc. Natl. Acad. Sci. U.S.A.">
        <title>Lipid metabolic changes in an early divergent fungus govern the establishment of a mutualistic symbiosis with endobacteria.</title>
        <authorList>
            <person name="Lastovetsky O.A."/>
            <person name="Gaspar M.L."/>
            <person name="Mondo S.J."/>
            <person name="LaButti K.M."/>
            <person name="Sandor L."/>
            <person name="Grigoriev I.V."/>
            <person name="Henry S.A."/>
            <person name="Pawlowska T.E."/>
        </authorList>
    </citation>
    <scope>NUCLEOTIDE SEQUENCE [LARGE SCALE GENOMIC DNA]</scope>
    <source>
        <strain evidence="3 4">ATCC 52813</strain>
    </source>
</reference>
<dbReference type="RefSeq" id="XP_023471105.1">
    <property type="nucleotide sequence ID" value="XM_023611055.1"/>
</dbReference>
<keyword evidence="1" id="KW-0175">Coiled coil</keyword>
<organism evidence="3 4">
    <name type="scientific">Rhizopus microsporus ATCC 52813</name>
    <dbReference type="NCBI Taxonomy" id="1340429"/>
    <lineage>
        <taxon>Eukaryota</taxon>
        <taxon>Fungi</taxon>
        <taxon>Fungi incertae sedis</taxon>
        <taxon>Mucoromycota</taxon>
        <taxon>Mucoromycotina</taxon>
        <taxon>Mucoromycetes</taxon>
        <taxon>Mucorales</taxon>
        <taxon>Mucorineae</taxon>
        <taxon>Rhizopodaceae</taxon>
        <taxon>Rhizopus</taxon>
    </lineage>
</organism>
<feature type="non-terminal residue" evidence="3">
    <location>
        <position position="1"/>
    </location>
</feature>
<dbReference type="EMBL" id="KZ303842">
    <property type="protein sequence ID" value="PHZ17397.1"/>
    <property type="molecule type" value="Genomic_DNA"/>
</dbReference>
<proteinExistence type="predicted"/>
<sequence length="96" mass="10950">MCKHIFLVSCVTKLLFSPRASVPVSQQERLDAQHDNQDLLCRKLLESADQNVRTLLAKYNEKIRQLKDNREGLCNLVSSLKQSISIVENVCYVSQS</sequence>
<keyword evidence="4" id="KW-1185">Reference proteome</keyword>
<accession>A0A2G4T8S4</accession>
<evidence type="ECO:0000256" key="1">
    <source>
        <dbReference type="SAM" id="Coils"/>
    </source>
</evidence>
<feature type="chain" id="PRO_5013814692" evidence="2">
    <location>
        <begin position="22"/>
        <end position="96"/>
    </location>
</feature>
<dbReference type="Proteomes" id="UP000242254">
    <property type="component" value="Unassembled WGS sequence"/>
</dbReference>
<keyword evidence="2" id="KW-0732">Signal</keyword>
<feature type="signal peptide" evidence="2">
    <location>
        <begin position="1"/>
        <end position="21"/>
    </location>
</feature>
<evidence type="ECO:0000256" key="2">
    <source>
        <dbReference type="SAM" id="SignalP"/>
    </source>
</evidence>
<evidence type="ECO:0000313" key="4">
    <source>
        <dbReference type="Proteomes" id="UP000242254"/>
    </source>
</evidence>
<name>A0A2G4T8S4_RHIZD</name>
<evidence type="ECO:0000313" key="3">
    <source>
        <dbReference type="EMBL" id="PHZ17397.1"/>
    </source>
</evidence>
<dbReference type="GeneID" id="35442045"/>